<evidence type="ECO:0000256" key="6">
    <source>
        <dbReference type="SAM" id="MobiDB-lite"/>
    </source>
</evidence>
<keyword evidence="4 7" id="KW-0472">Membrane</keyword>
<dbReference type="InterPro" id="IPR017937">
    <property type="entry name" value="Thioredoxin_CS"/>
</dbReference>
<dbReference type="OrthoDB" id="72053at2759"/>
<dbReference type="PANTHER" id="PTHR46426">
    <property type="entry name" value="PROTEIN DISULFIDE-ISOMERASE TMX3"/>
    <property type="match status" value="1"/>
</dbReference>
<feature type="chain" id="PRO_5009446847" evidence="8">
    <location>
        <begin position="20"/>
        <end position="745"/>
    </location>
</feature>
<feature type="signal peptide" evidence="8">
    <location>
        <begin position="1"/>
        <end position="19"/>
    </location>
</feature>
<feature type="domain" description="Thioredoxin" evidence="9">
    <location>
        <begin position="24"/>
        <end position="180"/>
    </location>
</feature>
<feature type="transmembrane region" description="Helical" evidence="7">
    <location>
        <begin position="695"/>
        <end position="714"/>
    </location>
</feature>
<keyword evidence="3 7" id="KW-1133">Transmembrane helix</keyword>
<dbReference type="PROSITE" id="PS00194">
    <property type="entry name" value="THIOREDOXIN_1"/>
    <property type="match status" value="1"/>
</dbReference>
<keyword evidence="8" id="KW-0732">Signal</keyword>
<dbReference type="GO" id="GO:0005789">
    <property type="term" value="C:endoplasmic reticulum membrane"/>
    <property type="evidence" value="ECO:0007669"/>
    <property type="project" value="UniProtKB-SubCell"/>
</dbReference>
<dbReference type="PROSITE" id="PS51352">
    <property type="entry name" value="THIOREDOXIN_2"/>
    <property type="match status" value="2"/>
</dbReference>
<keyword evidence="11" id="KW-1185">Reference proteome</keyword>
<dbReference type="SUPFAM" id="SSF52833">
    <property type="entry name" value="Thioredoxin-like"/>
    <property type="match status" value="3"/>
</dbReference>
<dbReference type="PANTHER" id="PTHR46426:SF1">
    <property type="entry name" value="PROTEIN DISULFIDE-ISOMERASE TMX3"/>
    <property type="match status" value="1"/>
</dbReference>
<dbReference type="InterPro" id="IPR036249">
    <property type="entry name" value="Thioredoxin-like_sf"/>
</dbReference>
<evidence type="ECO:0000256" key="3">
    <source>
        <dbReference type="ARBA" id="ARBA00022989"/>
    </source>
</evidence>
<protein>
    <submittedName>
        <fullName evidence="10">Related to thioredoxin domain containing protein 5</fullName>
    </submittedName>
</protein>
<comment type="function">
    <text evidence="5">Probable disulfide isomerase, which participates in the folding of proteins containing disulfide bonds. May act as a dithiol oxidase. Acts as a regulator of endoplasmic reticulum-mitochondria contact sites via its ability to regulate redox signals.</text>
</comment>
<reference evidence="11" key="1">
    <citation type="submission" date="2016-03" db="EMBL/GenBank/DDBJ databases">
        <authorList>
            <person name="Guldener U."/>
        </authorList>
    </citation>
    <scope>NUCLEOTIDE SEQUENCE [LARGE SCALE GENOMIC DNA]</scope>
    <source>
        <strain evidence="11">04CH-RAC-A.6.1</strain>
    </source>
</reference>
<evidence type="ECO:0000256" key="1">
    <source>
        <dbReference type="ARBA" id="ARBA00004389"/>
    </source>
</evidence>
<dbReference type="Gene3D" id="3.40.30.10">
    <property type="entry name" value="Glutaredoxin"/>
    <property type="match status" value="2"/>
</dbReference>
<feature type="region of interest" description="Disordered" evidence="6">
    <location>
        <begin position="182"/>
        <end position="217"/>
    </location>
</feature>
<dbReference type="InterPro" id="IPR013766">
    <property type="entry name" value="Thioredoxin_domain"/>
</dbReference>
<evidence type="ECO:0000256" key="4">
    <source>
        <dbReference type="ARBA" id="ARBA00023136"/>
    </source>
</evidence>
<feature type="domain" description="Thioredoxin" evidence="9">
    <location>
        <begin position="275"/>
        <end position="500"/>
    </location>
</feature>
<gene>
    <name evidence="10" type="ORF">RAG0_12023</name>
</gene>
<evidence type="ECO:0000313" key="10">
    <source>
        <dbReference type="EMBL" id="CZT06205.1"/>
    </source>
</evidence>
<evidence type="ECO:0000256" key="7">
    <source>
        <dbReference type="SAM" id="Phobius"/>
    </source>
</evidence>
<feature type="region of interest" description="Disordered" evidence="6">
    <location>
        <begin position="245"/>
        <end position="284"/>
    </location>
</feature>
<dbReference type="InterPro" id="IPR052250">
    <property type="entry name" value="PDI_TMX3"/>
</dbReference>
<evidence type="ECO:0000313" key="11">
    <source>
        <dbReference type="Proteomes" id="UP000178912"/>
    </source>
</evidence>
<accession>A0A1E1L6S7</accession>
<dbReference type="AlphaFoldDB" id="A0A1E1L6S7"/>
<evidence type="ECO:0000256" key="5">
    <source>
        <dbReference type="ARBA" id="ARBA00045246"/>
    </source>
</evidence>
<name>A0A1E1L6S7_9HELO</name>
<dbReference type="Proteomes" id="UP000178912">
    <property type="component" value="Unassembled WGS sequence"/>
</dbReference>
<evidence type="ECO:0000259" key="9">
    <source>
        <dbReference type="PROSITE" id="PS51352"/>
    </source>
</evidence>
<organism evidence="10 11">
    <name type="scientific">Rhynchosporium agropyri</name>
    <dbReference type="NCBI Taxonomy" id="914238"/>
    <lineage>
        <taxon>Eukaryota</taxon>
        <taxon>Fungi</taxon>
        <taxon>Dikarya</taxon>
        <taxon>Ascomycota</taxon>
        <taxon>Pezizomycotina</taxon>
        <taxon>Leotiomycetes</taxon>
        <taxon>Helotiales</taxon>
        <taxon>Ploettnerulaceae</taxon>
        <taxon>Rhynchosporium</taxon>
    </lineage>
</organism>
<dbReference type="EMBL" id="FJUX01000083">
    <property type="protein sequence ID" value="CZT06205.1"/>
    <property type="molecule type" value="Genomic_DNA"/>
</dbReference>
<keyword evidence="2 7" id="KW-0812">Transmembrane</keyword>
<evidence type="ECO:0000256" key="2">
    <source>
        <dbReference type="ARBA" id="ARBA00022692"/>
    </source>
</evidence>
<proteinExistence type="predicted"/>
<dbReference type="CDD" id="cd02961">
    <property type="entry name" value="PDI_a_family"/>
    <property type="match status" value="2"/>
</dbReference>
<evidence type="ECO:0000256" key="8">
    <source>
        <dbReference type="SAM" id="SignalP"/>
    </source>
</evidence>
<sequence length="745" mass="82815">MRVLLIICALFASSILGQAAQERLEEGDQAADKEDDKADVIPPTTFNGVEVPPITILEGETFNASTKEGIWFVKCHSPYCPHCLSIAPTWQTLYEYYFTSKPVPAGPSTDSSSSSLNSFTAYYNFHFGNLDCIAFGTACVEKKVTSFPTFILYQDGVEIKRVEGAKDMKALSQFVEASLESIRPGSRPVGGPQLPAPGDKVSKEFQGPKPADVKATAPAATVPAATKPANTPAATALVPATSAKATASTVSQDSRAEETKASSTAVKASPTKSSSKPALPPKSTAMSNTLGKSIAFTAESFQKQVTMTQEPWFIKFYAPWCHHCQAMAPNWIQLAKEMKGKLNIGEVNCEAESRLCKEVRLRGYPTILFFRGGERVEYEGLRGFGDFVSYANKAIDVGDGVKDIDALEFAQLEEKEEVIFLYFYDHATTTEDFEALERLTLSLIGHAKLVKTNSAKLAERYKITTWPRLIVSRDGRPTYYTALAPKDMRDFRQVLSWMQSVWLPIVPELTASNSREIMDGKLVVLGILTRERPDEFLIAKKEIKSAALEWMDKQTLAFQRERQELRDAKQLRLEEAEDRNDQRALRAAKSIRIDMNRSEQKEVGFAWVDGVFWERWIRTTYGIEVAKDGEKVIINDEDQRRYWDTTITGNSIMASRTSILETIPKVVASPPKIKPKSTISNLDKFFFDIRGAISGHPYLSVVAFVGILVGAAMWNKRRMRRSRGGFFKLDEKDGLLGGPANGKVD</sequence>
<feature type="compositionally biased region" description="Low complexity" evidence="6">
    <location>
        <begin position="261"/>
        <end position="284"/>
    </location>
</feature>
<dbReference type="Pfam" id="PF00085">
    <property type="entry name" value="Thioredoxin"/>
    <property type="match status" value="2"/>
</dbReference>
<comment type="subcellular location">
    <subcellularLocation>
        <location evidence="1">Endoplasmic reticulum membrane</location>
        <topology evidence="1">Single-pass membrane protein</topology>
    </subcellularLocation>
</comment>
<feature type="compositionally biased region" description="Low complexity" evidence="6">
    <location>
        <begin position="208"/>
        <end position="217"/>
    </location>
</feature>